<feature type="non-terminal residue" evidence="2">
    <location>
        <position position="94"/>
    </location>
</feature>
<keyword evidence="3" id="KW-1185">Reference proteome</keyword>
<dbReference type="EMBL" id="JAHQIW010003429">
    <property type="protein sequence ID" value="KAJ1358691.1"/>
    <property type="molecule type" value="Genomic_DNA"/>
</dbReference>
<accession>A0AAD5QTM1</accession>
<comment type="caution">
    <text evidence="2">The sequence shown here is derived from an EMBL/GenBank/DDBJ whole genome shotgun (WGS) entry which is preliminary data.</text>
</comment>
<name>A0AAD5QTM1_PARTN</name>
<feature type="transmembrane region" description="Helical" evidence="1">
    <location>
        <begin position="32"/>
        <end position="58"/>
    </location>
</feature>
<organism evidence="2 3">
    <name type="scientific">Parelaphostrongylus tenuis</name>
    <name type="common">Meningeal worm</name>
    <dbReference type="NCBI Taxonomy" id="148309"/>
    <lineage>
        <taxon>Eukaryota</taxon>
        <taxon>Metazoa</taxon>
        <taxon>Ecdysozoa</taxon>
        <taxon>Nematoda</taxon>
        <taxon>Chromadorea</taxon>
        <taxon>Rhabditida</taxon>
        <taxon>Rhabditina</taxon>
        <taxon>Rhabditomorpha</taxon>
        <taxon>Strongyloidea</taxon>
        <taxon>Metastrongylidae</taxon>
        <taxon>Parelaphostrongylus</taxon>
    </lineage>
</organism>
<dbReference type="Proteomes" id="UP001196413">
    <property type="component" value="Unassembled WGS sequence"/>
</dbReference>
<reference evidence="2" key="1">
    <citation type="submission" date="2021-06" db="EMBL/GenBank/DDBJ databases">
        <title>Parelaphostrongylus tenuis whole genome reference sequence.</title>
        <authorList>
            <person name="Garwood T.J."/>
            <person name="Larsen P.A."/>
            <person name="Fountain-Jones N.M."/>
            <person name="Garbe J.R."/>
            <person name="Macchietto M.G."/>
            <person name="Kania S.A."/>
            <person name="Gerhold R.W."/>
            <person name="Richards J.E."/>
            <person name="Wolf T.M."/>
        </authorList>
    </citation>
    <scope>NUCLEOTIDE SEQUENCE</scope>
    <source>
        <strain evidence="2">MNPRO001-30</strain>
        <tissue evidence="2">Meninges</tissue>
    </source>
</reference>
<evidence type="ECO:0000313" key="3">
    <source>
        <dbReference type="Proteomes" id="UP001196413"/>
    </source>
</evidence>
<dbReference type="AlphaFoldDB" id="A0AAD5QTM1"/>
<gene>
    <name evidence="2" type="ORF">KIN20_017181</name>
</gene>
<protein>
    <submittedName>
        <fullName evidence="2">Uncharacterized protein</fullName>
    </submittedName>
</protein>
<evidence type="ECO:0000256" key="1">
    <source>
        <dbReference type="SAM" id="Phobius"/>
    </source>
</evidence>
<keyword evidence="1" id="KW-0812">Transmembrane</keyword>
<proteinExistence type="predicted"/>
<evidence type="ECO:0000313" key="2">
    <source>
        <dbReference type="EMBL" id="KAJ1358691.1"/>
    </source>
</evidence>
<keyword evidence="1" id="KW-0472">Membrane</keyword>
<sequence length="94" mass="10250">QDPHYPVIAIDDDDIEMANNSAMLSHIRLENIAVSVITAAVGVLGLVLNGIAILVVALQSGFVELIWSIVPLTHRRQYGCSTHLPVLDRTDYTV</sequence>
<keyword evidence="1" id="KW-1133">Transmembrane helix</keyword>